<accession>A0AAU7NWQ9</accession>
<gene>
    <name evidence="2" type="ORF">Q9L42_004435</name>
</gene>
<keyword evidence="1" id="KW-0472">Membrane</keyword>
<evidence type="ECO:0000313" key="2">
    <source>
        <dbReference type="EMBL" id="XBS21378.1"/>
    </source>
</evidence>
<proteinExistence type="predicted"/>
<reference evidence="2 3" key="1">
    <citation type="journal article" date="2024" name="Microbiology">
        <title>Methylomarinum rosea sp. nov., a novel halophilic methanotrophic bacterium from the hypersaline Lake Elton.</title>
        <authorList>
            <person name="Suleimanov R.Z."/>
            <person name="Oshkin I.Y."/>
            <person name="Danilova O.V."/>
            <person name="Suzina N.E."/>
            <person name="Dedysh S.N."/>
        </authorList>
    </citation>
    <scope>NUCLEOTIDE SEQUENCE [LARGE SCALE GENOMIC DNA]</scope>
    <source>
        <strain evidence="2 3">Ch1-1</strain>
    </source>
</reference>
<keyword evidence="3" id="KW-1185">Reference proteome</keyword>
<evidence type="ECO:0000313" key="3">
    <source>
        <dbReference type="Proteomes" id="UP001225378"/>
    </source>
</evidence>
<dbReference type="EMBL" id="CP157743">
    <property type="protein sequence ID" value="XBS21378.1"/>
    <property type="molecule type" value="Genomic_DNA"/>
</dbReference>
<organism evidence="2 3">
    <name type="scientific">Methylomarinum roseum</name>
    <dbReference type="NCBI Taxonomy" id="3067653"/>
    <lineage>
        <taxon>Bacteria</taxon>
        <taxon>Pseudomonadati</taxon>
        <taxon>Pseudomonadota</taxon>
        <taxon>Gammaproteobacteria</taxon>
        <taxon>Methylococcales</taxon>
        <taxon>Methylococcaceae</taxon>
        <taxon>Methylomarinum</taxon>
    </lineage>
</organism>
<dbReference type="Proteomes" id="UP001225378">
    <property type="component" value="Chromosome"/>
</dbReference>
<protein>
    <submittedName>
        <fullName evidence="2">Uncharacterized protein</fullName>
    </submittedName>
</protein>
<dbReference type="AlphaFoldDB" id="A0AAU7NWQ9"/>
<sequence>MKKQSNDAFIWIISLVIAIPLFIALAALNFILAALDKMAVNKPVNLV</sequence>
<name>A0AAU7NWQ9_9GAMM</name>
<dbReference type="RefSeq" id="WP_305909631.1">
    <property type="nucleotide sequence ID" value="NZ_CP157743.1"/>
</dbReference>
<dbReference type="KEGG" id="mech:Q9L42_004435"/>
<keyword evidence="1" id="KW-0812">Transmembrane</keyword>
<feature type="transmembrane region" description="Helical" evidence="1">
    <location>
        <begin position="9"/>
        <end position="35"/>
    </location>
</feature>
<keyword evidence="1" id="KW-1133">Transmembrane helix</keyword>
<evidence type="ECO:0000256" key="1">
    <source>
        <dbReference type="SAM" id="Phobius"/>
    </source>
</evidence>